<gene>
    <name evidence="2" type="ORF">IWZ03DRAFT_73495</name>
</gene>
<evidence type="ECO:0000313" key="3">
    <source>
        <dbReference type="Proteomes" id="UP001363622"/>
    </source>
</evidence>
<evidence type="ECO:0000313" key="2">
    <source>
        <dbReference type="EMBL" id="KAK7511034.1"/>
    </source>
</evidence>
<name>A0ABR1KBL3_9PEZI</name>
<reference evidence="2 3" key="1">
    <citation type="submission" date="2024-04" db="EMBL/GenBank/DDBJ databases">
        <title>Phyllosticta paracitricarpa is synonymous to the EU quarantine fungus P. citricarpa based on phylogenomic analyses.</title>
        <authorList>
            <consortium name="Lawrence Berkeley National Laboratory"/>
            <person name="Van Ingen-Buijs V.A."/>
            <person name="Van Westerhoven A.C."/>
            <person name="Haridas S."/>
            <person name="Skiadas P."/>
            <person name="Martin F."/>
            <person name="Groenewald J.Z."/>
            <person name="Crous P.W."/>
            <person name="Seidl M.F."/>
        </authorList>
    </citation>
    <scope>NUCLEOTIDE SEQUENCE [LARGE SCALE GENOMIC DNA]</scope>
    <source>
        <strain evidence="2 3">CBS 123371</strain>
    </source>
</reference>
<feature type="region of interest" description="Disordered" evidence="1">
    <location>
        <begin position="42"/>
        <end position="102"/>
    </location>
</feature>
<sequence>MSDSEKCFTYLRDNIPAWVEELKRVGHKIEEKQDEIAKVPVTQKVVKKTGSTESLRPGKENVLDQETGEAEDHNPQNQIPNQAQRLTSRKRKTASVISKASGPTKYRTRSMIVVYYDSEVQKAFENLVRNIGQGRNMLRKGKMAARMEAMTAESPGAEDDDSEGSDPILAKLQFRPGAGMGGFRTTRSMGPGKPNGDGGPDAFDQADKALENAQSLCERGAHQSLREGDCRVELEGARKSFQDVMTLCAQEIEKQEEKAAKAAEKVRQWEPAEQARQSLISHSSIDTDAKLLPTPISGTMKIDHIEVDDCVSDDDEFVMPVLPPQGLRMTSQRC</sequence>
<accession>A0ABR1KBL3</accession>
<evidence type="ECO:0000256" key="1">
    <source>
        <dbReference type="SAM" id="MobiDB-lite"/>
    </source>
</evidence>
<protein>
    <submittedName>
        <fullName evidence="2">Uncharacterized protein</fullName>
    </submittedName>
</protein>
<organism evidence="2 3">
    <name type="scientific">Phyllosticta citriasiana</name>
    <dbReference type="NCBI Taxonomy" id="595635"/>
    <lineage>
        <taxon>Eukaryota</taxon>
        <taxon>Fungi</taxon>
        <taxon>Dikarya</taxon>
        <taxon>Ascomycota</taxon>
        <taxon>Pezizomycotina</taxon>
        <taxon>Dothideomycetes</taxon>
        <taxon>Dothideomycetes incertae sedis</taxon>
        <taxon>Botryosphaeriales</taxon>
        <taxon>Phyllostictaceae</taxon>
        <taxon>Phyllosticta</taxon>
    </lineage>
</organism>
<dbReference type="Proteomes" id="UP001363622">
    <property type="component" value="Unassembled WGS sequence"/>
</dbReference>
<keyword evidence="3" id="KW-1185">Reference proteome</keyword>
<feature type="region of interest" description="Disordered" evidence="1">
    <location>
        <begin position="148"/>
        <end position="167"/>
    </location>
</feature>
<feature type="region of interest" description="Disordered" evidence="1">
    <location>
        <begin position="185"/>
        <end position="204"/>
    </location>
</feature>
<dbReference type="EMBL" id="JBBPHU010000013">
    <property type="protein sequence ID" value="KAK7511034.1"/>
    <property type="molecule type" value="Genomic_DNA"/>
</dbReference>
<feature type="compositionally biased region" description="Polar residues" evidence="1">
    <location>
        <begin position="75"/>
        <end position="86"/>
    </location>
</feature>
<comment type="caution">
    <text evidence="2">The sequence shown here is derived from an EMBL/GenBank/DDBJ whole genome shotgun (WGS) entry which is preliminary data.</text>
</comment>
<proteinExistence type="predicted"/>